<accession>A0A1E7NF47</accession>
<dbReference type="RefSeq" id="WP_141763629.1">
    <property type="nucleotide sequence ID" value="NZ_JPRF03000001.1"/>
</dbReference>
<sequence length="98" mass="10394">MVGEEAGEAPALRGPVVGGDVEAAARQQVDHPVGRPAVAEDVDGEPPRRPVRHDQAVVTGPEGQGRRLTAAQCRPQPSDEVPVHRCPSRAAHSQRRTV</sequence>
<keyword evidence="3" id="KW-1185">Reference proteome</keyword>
<evidence type="ECO:0000313" key="2">
    <source>
        <dbReference type="EMBL" id="OEV39302.1"/>
    </source>
</evidence>
<dbReference type="Proteomes" id="UP000037395">
    <property type="component" value="Unassembled WGS sequence"/>
</dbReference>
<comment type="caution">
    <text evidence="2">The sequence shown here is derived from an EMBL/GenBank/DDBJ whole genome shotgun (WGS) entry which is preliminary data.</text>
</comment>
<dbReference type="AlphaFoldDB" id="A0A1E7NF47"/>
<evidence type="ECO:0000256" key="1">
    <source>
        <dbReference type="SAM" id="MobiDB-lite"/>
    </source>
</evidence>
<gene>
    <name evidence="2" type="ORF">HS99_0000890</name>
</gene>
<name>A0A1E7NF47_KITAU</name>
<feature type="compositionally biased region" description="Basic and acidic residues" evidence="1">
    <location>
        <begin position="45"/>
        <end position="55"/>
    </location>
</feature>
<feature type="region of interest" description="Disordered" evidence="1">
    <location>
        <begin position="26"/>
        <end position="98"/>
    </location>
</feature>
<evidence type="ECO:0000313" key="3">
    <source>
        <dbReference type="Proteomes" id="UP000037395"/>
    </source>
</evidence>
<protein>
    <submittedName>
        <fullName evidence="2">Uncharacterized protein</fullName>
    </submittedName>
</protein>
<organism evidence="2 3">
    <name type="scientific">Kitasatospora aureofaciens</name>
    <name type="common">Streptomyces aureofaciens</name>
    <dbReference type="NCBI Taxonomy" id="1894"/>
    <lineage>
        <taxon>Bacteria</taxon>
        <taxon>Bacillati</taxon>
        <taxon>Actinomycetota</taxon>
        <taxon>Actinomycetes</taxon>
        <taxon>Kitasatosporales</taxon>
        <taxon>Streptomycetaceae</taxon>
        <taxon>Kitasatospora</taxon>
    </lineage>
</organism>
<dbReference type="EMBL" id="JPRF03000001">
    <property type="protein sequence ID" value="OEV39302.1"/>
    <property type="molecule type" value="Genomic_DNA"/>
</dbReference>
<proteinExistence type="predicted"/>
<reference evidence="2" key="1">
    <citation type="submission" date="2016-08" db="EMBL/GenBank/DDBJ databases">
        <title>Sequencing, Assembly and Comparative Genomics of S. aureofaciens ATCC 10762.</title>
        <authorList>
            <person name="Gradnigo J.S."/>
            <person name="Johnson N."/>
            <person name="Somerville G.A."/>
        </authorList>
    </citation>
    <scope>NUCLEOTIDE SEQUENCE [LARGE SCALE GENOMIC DNA]</scope>
    <source>
        <strain evidence="2">ATCC 10762</strain>
    </source>
</reference>